<dbReference type="GO" id="GO:0055085">
    <property type="term" value="P:transmembrane transport"/>
    <property type="evidence" value="ECO:0007669"/>
    <property type="project" value="InterPro"/>
</dbReference>
<name>A0A4P6EWJ2_9BACL</name>
<dbReference type="PANTHER" id="PTHR36838">
    <property type="entry name" value="AUXIN EFFLUX CARRIER FAMILY PROTEIN"/>
    <property type="match status" value="1"/>
</dbReference>
<feature type="transmembrane region" description="Helical" evidence="8">
    <location>
        <begin position="133"/>
        <end position="151"/>
    </location>
</feature>
<dbReference type="RefSeq" id="WP_129441997.1">
    <property type="nucleotide sequence ID" value="NZ_CP035492.1"/>
</dbReference>
<dbReference type="Gene3D" id="1.20.1530.20">
    <property type="match status" value="2"/>
</dbReference>
<evidence type="ECO:0000313" key="10">
    <source>
        <dbReference type="Proteomes" id="UP000293568"/>
    </source>
</evidence>
<gene>
    <name evidence="9" type="ORF">ET464_14335</name>
</gene>
<feature type="transmembrane region" description="Helical" evidence="8">
    <location>
        <begin position="67"/>
        <end position="89"/>
    </location>
</feature>
<dbReference type="AlphaFoldDB" id="A0A4P6EWJ2"/>
<evidence type="ECO:0000256" key="2">
    <source>
        <dbReference type="ARBA" id="ARBA00010145"/>
    </source>
</evidence>
<evidence type="ECO:0000256" key="3">
    <source>
        <dbReference type="ARBA" id="ARBA00022448"/>
    </source>
</evidence>
<dbReference type="Pfam" id="PF03547">
    <property type="entry name" value="Mem_trans"/>
    <property type="match status" value="2"/>
</dbReference>
<keyword evidence="6 8" id="KW-1133">Transmembrane helix</keyword>
<keyword evidence="7 8" id="KW-0472">Membrane</keyword>
<evidence type="ECO:0000256" key="7">
    <source>
        <dbReference type="ARBA" id="ARBA00023136"/>
    </source>
</evidence>
<evidence type="ECO:0000256" key="5">
    <source>
        <dbReference type="ARBA" id="ARBA00022692"/>
    </source>
</evidence>
<feature type="transmembrane region" description="Helical" evidence="8">
    <location>
        <begin position="110"/>
        <end position="127"/>
    </location>
</feature>
<keyword evidence="5 8" id="KW-0812">Transmembrane</keyword>
<feature type="transmembrane region" description="Helical" evidence="8">
    <location>
        <begin position="163"/>
        <end position="181"/>
    </location>
</feature>
<protein>
    <submittedName>
        <fullName evidence="9">AEC family transporter</fullName>
    </submittedName>
</protein>
<dbReference type="GO" id="GO:0005886">
    <property type="term" value="C:plasma membrane"/>
    <property type="evidence" value="ECO:0007669"/>
    <property type="project" value="UniProtKB-SubCell"/>
</dbReference>
<proteinExistence type="inferred from homology"/>
<feature type="transmembrane region" description="Helical" evidence="8">
    <location>
        <begin position="223"/>
        <end position="243"/>
    </location>
</feature>
<sequence>MNHSYISLFGSVSIPILIAVALGCLFQKYKSPDTKILADLSLFVLSPCLIVSSLSDSDLHHSFFGHILLFTIIQTVLCWAAAFGAGRLLRFSAPSQHAMEMTTIFANSNNYGLPLLLLAFGTAGFTIGVTNVVLHIILVNTLGLYIASRSAFSPKQALAKMAYNPLIYAAVVGLALYFFGIPLPSGLHDGLKLIGGAYAAVVLLLLGMQLRKTNWRSSFRRRELWIAVAMRIFGVPFLSWITIRMLGLHGLEASVLFVQSSMPSAINAVVLMEKYGGDQELVAVNVALTTVASFVYLPVLIYWSQGL</sequence>
<keyword evidence="3" id="KW-0813">Transport</keyword>
<dbReference type="OrthoDB" id="148377at2"/>
<accession>A0A4P6EWJ2</accession>
<dbReference type="PANTHER" id="PTHR36838:SF1">
    <property type="entry name" value="SLR1864 PROTEIN"/>
    <property type="match status" value="1"/>
</dbReference>
<reference evidence="9 10" key="1">
    <citation type="submission" date="2019-01" db="EMBL/GenBank/DDBJ databases">
        <title>Genome sequencing of strain FW100M-2.</title>
        <authorList>
            <person name="Heo J."/>
            <person name="Kim S.-J."/>
            <person name="Kim J.-S."/>
            <person name="Hong S.-B."/>
            <person name="Kwon S.-W."/>
        </authorList>
    </citation>
    <scope>NUCLEOTIDE SEQUENCE [LARGE SCALE GENOMIC DNA]</scope>
    <source>
        <strain evidence="9 10">FW100M-2</strain>
    </source>
</reference>
<dbReference type="KEGG" id="pprt:ET464_14335"/>
<comment type="subcellular location">
    <subcellularLocation>
        <location evidence="1">Cell membrane</location>
        <topology evidence="1">Multi-pass membrane protein</topology>
    </subcellularLocation>
</comment>
<organism evidence="9 10">
    <name type="scientific">Paenibacillus protaetiae</name>
    <dbReference type="NCBI Taxonomy" id="2509456"/>
    <lineage>
        <taxon>Bacteria</taxon>
        <taxon>Bacillati</taxon>
        <taxon>Bacillota</taxon>
        <taxon>Bacilli</taxon>
        <taxon>Bacillales</taxon>
        <taxon>Paenibacillaceae</taxon>
        <taxon>Paenibacillus</taxon>
    </lineage>
</organism>
<dbReference type="EMBL" id="CP035492">
    <property type="protein sequence ID" value="QAY67394.1"/>
    <property type="molecule type" value="Genomic_DNA"/>
</dbReference>
<evidence type="ECO:0000256" key="6">
    <source>
        <dbReference type="ARBA" id="ARBA00022989"/>
    </source>
</evidence>
<evidence type="ECO:0000313" key="9">
    <source>
        <dbReference type="EMBL" id="QAY67394.1"/>
    </source>
</evidence>
<dbReference type="InterPro" id="IPR038770">
    <property type="entry name" value="Na+/solute_symporter_sf"/>
</dbReference>
<keyword evidence="4" id="KW-1003">Cell membrane</keyword>
<feature type="transmembrane region" description="Helical" evidence="8">
    <location>
        <begin position="282"/>
        <end position="303"/>
    </location>
</feature>
<evidence type="ECO:0000256" key="4">
    <source>
        <dbReference type="ARBA" id="ARBA00022475"/>
    </source>
</evidence>
<feature type="transmembrane region" description="Helical" evidence="8">
    <location>
        <begin position="193"/>
        <end position="211"/>
    </location>
</feature>
<feature type="transmembrane region" description="Helical" evidence="8">
    <location>
        <begin position="6"/>
        <end position="25"/>
    </location>
</feature>
<comment type="similarity">
    <text evidence="2">Belongs to the auxin efflux carrier (TC 2.A.69) family.</text>
</comment>
<dbReference type="InterPro" id="IPR004776">
    <property type="entry name" value="Mem_transp_PIN-like"/>
</dbReference>
<keyword evidence="10" id="KW-1185">Reference proteome</keyword>
<evidence type="ECO:0000256" key="8">
    <source>
        <dbReference type="SAM" id="Phobius"/>
    </source>
</evidence>
<dbReference type="Proteomes" id="UP000293568">
    <property type="component" value="Chromosome"/>
</dbReference>
<evidence type="ECO:0000256" key="1">
    <source>
        <dbReference type="ARBA" id="ARBA00004651"/>
    </source>
</evidence>